<evidence type="ECO:0000313" key="11">
    <source>
        <dbReference type="EMBL" id="KAJ9156861.1"/>
    </source>
</evidence>
<protein>
    <recommendedName>
        <fullName evidence="8">Putative transcription factor kapC</fullName>
    </recommendedName>
</protein>
<dbReference type="Pfam" id="PF00170">
    <property type="entry name" value="bZIP_1"/>
    <property type="match status" value="1"/>
</dbReference>
<dbReference type="GO" id="GO:0000976">
    <property type="term" value="F:transcription cis-regulatory region binding"/>
    <property type="evidence" value="ECO:0007669"/>
    <property type="project" value="InterPro"/>
</dbReference>
<evidence type="ECO:0000256" key="2">
    <source>
        <dbReference type="ARBA" id="ARBA00004123"/>
    </source>
</evidence>
<dbReference type="SMART" id="SM00338">
    <property type="entry name" value="BRLZ"/>
    <property type="match status" value="1"/>
</dbReference>
<dbReference type="InterPro" id="IPR004827">
    <property type="entry name" value="bZIP"/>
</dbReference>
<keyword evidence="7" id="KW-0539">Nucleus</keyword>
<name>A0AA38VQ42_9PEZI</name>
<dbReference type="GO" id="GO:0090575">
    <property type="term" value="C:RNA polymerase II transcription regulator complex"/>
    <property type="evidence" value="ECO:0007669"/>
    <property type="project" value="TreeGrafter"/>
</dbReference>
<dbReference type="EMBL" id="JANBVN010000049">
    <property type="protein sequence ID" value="KAJ9156861.1"/>
    <property type="molecule type" value="Genomic_DNA"/>
</dbReference>
<dbReference type="InterPro" id="IPR046347">
    <property type="entry name" value="bZIP_sf"/>
</dbReference>
<comment type="subcellular location">
    <subcellularLocation>
        <location evidence="2">Nucleus</location>
    </subcellularLocation>
</comment>
<evidence type="ECO:0000256" key="4">
    <source>
        <dbReference type="ARBA" id="ARBA00023015"/>
    </source>
</evidence>
<dbReference type="CDD" id="cd14688">
    <property type="entry name" value="bZIP_YAP"/>
    <property type="match status" value="1"/>
</dbReference>
<dbReference type="PANTHER" id="PTHR40621:SF11">
    <property type="entry name" value="TRANSCRIPTION FACTOR KAPC-RELATED"/>
    <property type="match status" value="1"/>
</dbReference>
<dbReference type="Gene3D" id="1.20.5.170">
    <property type="match status" value="1"/>
</dbReference>
<dbReference type="SUPFAM" id="SSF57959">
    <property type="entry name" value="Leucine zipper domain"/>
    <property type="match status" value="1"/>
</dbReference>
<gene>
    <name evidence="11" type="ORF">NKR19_g4095</name>
</gene>
<accession>A0AA38VQ42</accession>
<comment type="function">
    <text evidence="1">Putative transcription factor.</text>
</comment>
<keyword evidence="5" id="KW-0238">DNA-binding</keyword>
<feature type="domain" description="BZIP" evidence="10">
    <location>
        <begin position="84"/>
        <end position="137"/>
    </location>
</feature>
<dbReference type="GO" id="GO:0001228">
    <property type="term" value="F:DNA-binding transcription activator activity, RNA polymerase II-specific"/>
    <property type="evidence" value="ECO:0007669"/>
    <property type="project" value="TreeGrafter"/>
</dbReference>
<sequence length="195" mass="22351">MAIYRTIWQEKGAFKKDFFDHTFAEASTLAGQADEECLKSYGDQVATPHSQGSRPEHGRFRHSTPSEEAPQRGPKRHRRKPLTAEQLDRRREQNRQSQKNYRQRKDNRISDLERELEETRRQNEHLEQLIIALQRQITSPSGSHDELDGGDLLTGGGAVGDYLDELIWTSYGMPYDSGAMRMESKASSNDFGLNI</sequence>
<evidence type="ECO:0000259" key="10">
    <source>
        <dbReference type="PROSITE" id="PS50217"/>
    </source>
</evidence>
<evidence type="ECO:0000256" key="3">
    <source>
        <dbReference type="ARBA" id="ARBA00007163"/>
    </source>
</evidence>
<proteinExistence type="inferred from homology"/>
<evidence type="ECO:0000256" key="5">
    <source>
        <dbReference type="ARBA" id="ARBA00023125"/>
    </source>
</evidence>
<feature type="region of interest" description="Disordered" evidence="9">
    <location>
        <begin position="40"/>
        <end position="109"/>
    </location>
</feature>
<evidence type="ECO:0000313" key="12">
    <source>
        <dbReference type="Proteomes" id="UP001174691"/>
    </source>
</evidence>
<evidence type="ECO:0000256" key="7">
    <source>
        <dbReference type="ARBA" id="ARBA00023242"/>
    </source>
</evidence>
<evidence type="ECO:0000256" key="1">
    <source>
        <dbReference type="ARBA" id="ARBA00004049"/>
    </source>
</evidence>
<dbReference type="Proteomes" id="UP001174691">
    <property type="component" value="Unassembled WGS sequence"/>
</dbReference>
<dbReference type="PROSITE" id="PS00036">
    <property type="entry name" value="BZIP_BASIC"/>
    <property type="match status" value="1"/>
</dbReference>
<reference evidence="11" key="1">
    <citation type="submission" date="2022-07" db="EMBL/GenBank/DDBJ databases">
        <title>Fungi with potential for degradation of polypropylene.</title>
        <authorList>
            <person name="Gostincar C."/>
        </authorList>
    </citation>
    <scope>NUCLEOTIDE SEQUENCE</scope>
    <source>
        <strain evidence="11">EXF-13287</strain>
    </source>
</reference>
<evidence type="ECO:0000256" key="6">
    <source>
        <dbReference type="ARBA" id="ARBA00023163"/>
    </source>
</evidence>
<comment type="similarity">
    <text evidence="3">Belongs to the bZIP family.</text>
</comment>
<evidence type="ECO:0000256" key="8">
    <source>
        <dbReference type="ARBA" id="ARBA00044067"/>
    </source>
</evidence>
<keyword evidence="12" id="KW-1185">Reference proteome</keyword>
<dbReference type="InterPro" id="IPR050936">
    <property type="entry name" value="AP-1-like"/>
</dbReference>
<organism evidence="11 12">
    <name type="scientific">Coniochaeta hoffmannii</name>
    <dbReference type="NCBI Taxonomy" id="91930"/>
    <lineage>
        <taxon>Eukaryota</taxon>
        <taxon>Fungi</taxon>
        <taxon>Dikarya</taxon>
        <taxon>Ascomycota</taxon>
        <taxon>Pezizomycotina</taxon>
        <taxon>Sordariomycetes</taxon>
        <taxon>Sordariomycetidae</taxon>
        <taxon>Coniochaetales</taxon>
        <taxon>Coniochaetaceae</taxon>
        <taxon>Coniochaeta</taxon>
    </lineage>
</organism>
<dbReference type="PANTHER" id="PTHR40621">
    <property type="entry name" value="TRANSCRIPTION FACTOR KAPC-RELATED"/>
    <property type="match status" value="1"/>
</dbReference>
<keyword evidence="6" id="KW-0804">Transcription</keyword>
<dbReference type="PROSITE" id="PS50217">
    <property type="entry name" value="BZIP"/>
    <property type="match status" value="1"/>
</dbReference>
<evidence type="ECO:0000256" key="9">
    <source>
        <dbReference type="SAM" id="MobiDB-lite"/>
    </source>
</evidence>
<comment type="caution">
    <text evidence="11">The sequence shown here is derived from an EMBL/GenBank/DDBJ whole genome shotgun (WGS) entry which is preliminary data.</text>
</comment>
<dbReference type="AlphaFoldDB" id="A0AA38VQ42"/>
<keyword evidence="4" id="KW-0805">Transcription regulation</keyword>